<dbReference type="EMBL" id="CAFBLP010000025">
    <property type="protein sequence ID" value="CAB4877624.1"/>
    <property type="molecule type" value="Genomic_DNA"/>
</dbReference>
<dbReference type="AlphaFoldDB" id="A0A6J7E9Z6"/>
<gene>
    <name evidence="1" type="ORF">UFOPK3376_01215</name>
</gene>
<organism evidence="1">
    <name type="scientific">freshwater metagenome</name>
    <dbReference type="NCBI Taxonomy" id="449393"/>
    <lineage>
        <taxon>unclassified sequences</taxon>
        <taxon>metagenomes</taxon>
        <taxon>ecological metagenomes</taxon>
    </lineage>
</organism>
<proteinExistence type="predicted"/>
<dbReference type="InterPro" id="IPR012349">
    <property type="entry name" value="Split_barrel_FMN-bd"/>
</dbReference>
<dbReference type="SUPFAM" id="SSF50475">
    <property type="entry name" value="FMN-binding split barrel"/>
    <property type="match status" value="1"/>
</dbReference>
<dbReference type="InterPro" id="IPR024747">
    <property type="entry name" value="Pyridox_Oxase-rel"/>
</dbReference>
<dbReference type="Pfam" id="PF12900">
    <property type="entry name" value="Pyridox_ox_2"/>
    <property type="match status" value="1"/>
</dbReference>
<name>A0A6J7E9Z6_9ZZZZ</name>
<evidence type="ECO:0000313" key="1">
    <source>
        <dbReference type="EMBL" id="CAB4877624.1"/>
    </source>
</evidence>
<reference evidence="1" key="1">
    <citation type="submission" date="2020-05" db="EMBL/GenBank/DDBJ databases">
        <authorList>
            <person name="Chiriac C."/>
            <person name="Salcher M."/>
            <person name="Ghai R."/>
            <person name="Kavagutti S V."/>
        </authorList>
    </citation>
    <scope>NUCLEOTIDE SEQUENCE</scope>
</reference>
<protein>
    <submittedName>
        <fullName evidence="1">Unannotated protein</fullName>
    </submittedName>
</protein>
<sequence>MTMAPDPHIYELSANECWELLRSQVVGRLGIAIMNRPDIFPINYVVDHGSIVFRTDEGTKMAAALLGTAVAFETDHFDAEQGIAWSVVAKGTATEIDGMQELFEAAELPLFPWQMAPRHRFVRISPDDLTGRRFHVNPAAVAGTTRDVGP</sequence>
<dbReference type="Gene3D" id="2.30.110.10">
    <property type="entry name" value="Electron Transport, Fmn-binding Protein, Chain A"/>
    <property type="match status" value="1"/>
</dbReference>
<accession>A0A6J7E9Z6</accession>